<feature type="compositionally biased region" description="Polar residues" evidence="1">
    <location>
        <begin position="197"/>
        <end position="209"/>
    </location>
</feature>
<evidence type="ECO:0000313" key="3">
    <source>
        <dbReference type="Proteomes" id="UP000521943"/>
    </source>
</evidence>
<name>A0A8H6HXK3_9AGAR</name>
<feature type="compositionally biased region" description="Basic and acidic residues" evidence="1">
    <location>
        <begin position="365"/>
        <end position="386"/>
    </location>
</feature>
<feature type="compositionally biased region" description="Polar residues" evidence="1">
    <location>
        <begin position="26"/>
        <end position="39"/>
    </location>
</feature>
<feature type="region of interest" description="Disordered" evidence="1">
    <location>
        <begin position="356"/>
        <end position="412"/>
    </location>
</feature>
<organism evidence="2 3">
    <name type="scientific">Ephemerocybe angulata</name>
    <dbReference type="NCBI Taxonomy" id="980116"/>
    <lineage>
        <taxon>Eukaryota</taxon>
        <taxon>Fungi</taxon>
        <taxon>Dikarya</taxon>
        <taxon>Basidiomycota</taxon>
        <taxon>Agaricomycotina</taxon>
        <taxon>Agaricomycetes</taxon>
        <taxon>Agaricomycetidae</taxon>
        <taxon>Agaricales</taxon>
        <taxon>Agaricineae</taxon>
        <taxon>Psathyrellaceae</taxon>
        <taxon>Ephemerocybe</taxon>
    </lineage>
</organism>
<feature type="region of interest" description="Disordered" evidence="1">
    <location>
        <begin position="189"/>
        <end position="300"/>
    </location>
</feature>
<feature type="region of interest" description="Disordered" evidence="1">
    <location>
        <begin position="1"/>
        <end position="39"/>
    </location>
</feature>
<protein>
    <submittedName>
        <fullName evidence="2">Uncharacterized protein</fullName>
    </submittedName>
</protein>
<dbReference type="AlphaFoldDB" id="A0A8H6HXK3"/>
<accession>A0A8H6HXK3</accession>
<feature type="compositionally biased region" description="Polar residues" evidence="1">
    <location>
        <begin position="394"/>
        <end position="412"/>
    </location>
</feature>
<reference evidence="2 3" key="1">
    <citation type="submission" date="2020-07" db="EMBL/GenBank/DDBJ databases">
        <title>Comparative genomics of pyrophilous fungi reveals a link between fire events and developmental genes.</title>
        <authorList>
            <consortium name="DOE Joint Genome Institute"/>
            <person name="Steindorff A.S."/>
            <person name="Carver A."/>
            <person name="Calhoun S."/>
            <person name="Stillman K."/>
            <person name="Liu H."/>
            <person name="Lipzen A."/>
            <person name="Pangilinan J."/>
            <person name="Labutti K."/>
            <person name="Bruns T.D."/>
            <person name="Grigoriev I.V."/>
        </authorList>
    </citation>
    <scope>NUCLEOTIDE SEQUENCE [LARGE SCALE GENOMIC DNA]</scope>
    <source>
        <strain evidence="2 3">CBS 144469</strain>
    </source>
</reference>
<dbReference type="EMBL" id="JACGCI010000031">
    <property type="protein sequence ID" value="KAF6755083.1"/>
    <property type="molecule type" value="Genomic_DNA"/>
</dbReference>
<keyword evidence="3" id="KW-1185">Reference proteome</keyword>
<comment type="caution">
    <text evidence="2">The sequence shown here is derived from an EMBL/GenBank/DDBJ whole genome shotgun (WGS) entry which is preliminary data.</text>
</comment>
<evidence type="ECO:0000256" key="1">
    <source>
        <dbReference type="SAM" id="MobiDB-lite"/>
    </source>
</evidence>
<evidence type="ECO:0000313" key="2">
    <source>
        <dbReference type="EMBL" id="KAF6755083.1"/>
    </source>
</evidence>
<gene>
    <name evidence="2" type="ORF">DFP72DRAFT_1045616</name>
</gene>
<sequence length="657" mass="71516">MQWSSGPTDHTPSLLDPETKLANIPGQPTTTHNRSSLTNFRTRTLEPPSHISITPQRRTARLTENHTNRLCSTAAPRTSSRWNQEVSGGTMRRRRLGYGEQCSRGTASDGDAALSCNPGASPPAEWTTTAYSAKIGSEIALNTTSCAGTKPIDDGLHNGAGEARTKGKAPLSTLNARIASNLHKRNMSAGLQHKKSAQLTEHNDNTTVTRGRARKSKCAHKRRAVSQGKRSGSPYTAGAPAGDVLDDDRGGGVVDMQRRRRRRRRRGNPRRNTTCVADTSRTTTATTADWTPTVGEGGDGLVAKRSWRPGRRVGGRRGDDDERVLDIPGAVLLAVKDGLCRRGEYKLDVYGEQGLTIPSPSRHSRCSDIYDDESKMPKDDISRDELTECDDEQGSSSSLGPASRTMEATTRRQMTVKSEVKCACGYANGEGSRGRMGRREEWDTSTRISASLAISLFRVSVVRCASRPFVLPRLEISRRGNSLNGLDLGEWDGEDLLKSPGVPPLPSRGSHQPPAVKKPISYDTDSVHGLWCWMVVGASRHLTHLTHSTLWDVGLLKYGDGGPDSILRDILNLICEGNFIMRDANADIASAAVMSQNDVPGRKWITVLIWRGHVPANLGCASPTTPRCNDIAVLHASIVLLFCMPEALSLKSREIRA</sequence>
<dbReference type="Proteomes" id="UP000521943">
    <property type="component" value="Unassembled WGS sequence"/>
</dbReference>
<feature type="compositionally biased region" description="Low complexity" evidence="1">
    <location>
        <begin position="270"/>
        <end position="293"/>
    </location>
</feature>
<proteinExistence type="predicted"/>
<feature type="compositionally biased region" description="Polar residues" evidence="1">
    <location>
        <begin position="1"/>
        <end position="11"/>
    </location>
</feature>
<feature type="compositionally biased region" description="Basic residues" evidence="1">
    <location>
        <begin position="258"/>
        <end position="269"/>
    </location>
</feature>
<feature type="compositionally biased region" description="Basic residues" evidence="1">
    <location>
        <begin position="211"/>
        <end position="224"/>
    </location>
</feature>